<keyword evidence="2 4" id="KW-0472">Membrane</keyword>
<organism evidence="6 7">
    <name type="scientific">Acidovorax carolinensis</name>
    <dbReference type="NCBI Taxonomy" id="553814"/>
    <lineage>
        <taxon>Bacteria</taxon>
        <taxon>Pseudomonadati</taxon>
        <taxon>Pseudomonadota</taxon>
        <taxon>Betaproteobacteria</taxon>
        <taxon>Burkholderiales</taxon>
        <taxon>Comamonadaceae</taxon>
        <taxon>Acidovorax</taxon>
    </lineage>
</organism>
<feature type="region of interest" description="Disordered" evidence="3">
    <location>
        <begin position="90"/>
        <end position="128"/>
    </location>
</feature>
<dbReference type="InterPro" id="IPR008816">
    <property type="entry name" value="Gly_zipper_2TM_dom"/>
</dbReference>
<proteinExistence type="predicted"/>
<name>A0A240TXY7_9BURK</name>
<protein>
    <recommendedName>
        <fullName evidence="5">Glycine zipper 2TM domain-containing protein</fullName>
    </recommendedName>
</protein>
<dbReference type="KEGG" id="acin:CBP34_00780"/>
<keyword evidence="7" id="KW-1185">Reference proteome</keyword>
<reference evidence="6 7" key="1">
    <citation type="submission" date="2017-05" db="EMBL/GenBank/DDBJ databases">
        <title>Polyphasic characterization of four soil-derived phenanthrene-degrading Acidovorax strains and proposal of Acidovorax phenanthrenivorans sp. nov.</title>
        <authorList>
            <person name="Singleton D.R."/>
            <person name="Lee J."/>
            <person name="Dickey A.N."/>
            <person name="Stroud A."/>
            <person name="Scholl E.H."/>
            <person name="Wright F.A."/>
            <person name="Aitken M.D."/>
        </authorList>
    </citation>
    <scope>NUCLEOTIDE SEQUENCE [LARGE SCALE GENOMIC DNA]</scope>
    <source>
        <strain evidence="6">NA3</strain>
    </source>
</reference>
<feature type="transmembrane region" description="Helical" evidence="4">
    <location>
        <begin position="24"/>
        <end position="45"/>
    </location>
</feature>
<keyword evidence="4" id="KW-1133">Transmembrane helix</keyword>
<dbReference type="Proteomes" id="UP000194432">
    <property type="component" value="Chromosome 1"/>
</dbReference>
<dbReference type="GO" id="GO:0019867">
    <property type="term" value="C:outer membrane"/>
    <property type="evidence" value="ECO:0007669"/>
    <property type="project" value="InterPro"/>
</dbReference>
<evidence type="ECO:0000256" key="4">
    <source>
        <dbReference type="SAM" id="Phobius"/>
    </source>
</evidence>
<dbReference type="PANTHER" id="PTHR35603">
    <property type="match status" value="1"/>
</dbReference>
<dbReference type="PANTHER" id="PTHR35603:SF2">
    <property type="entry name" value="OUTER MEMBRANE LIPOPROTEIN"/>
    <property type="match status" value="1"/>
</dbReference>
<dbReference type="EMBL" id="CP021361">
    <property type="protein sequence ID" value="ART50489.1"/>
    <property type="molecule type" value="Genomic_DNA"/>
</dbReference>
<dbReference type="AlphaFoldDB" id="A0A240TXY7"/>
<feature type="domain" description="Glycine zipper 2TM" evidence="5">
    <location>
        <begin position="158"/>
        <end position="197"/>
    </location>
</feature>
<evidence type="ECO:0000256" key="3">
    <source>
        <dbReference type="SAM" id="MobiDB-lite"/>
    </source>
</evidence>
<gene>
    <name evidence="6" type="ORF">CBP34_00780</name>
</gene>
<evidence type="ECO:0000256" key="1">
    <source>
        <dbReference type="ARBA" id="ARBA00004370"/>
    </source>
</evidence>
<accession>A0A240TXY7</accession>
<feature type="compositionally biased region" description="Basic and acidic residues" evidence="3">
    <location>
        <begin position="116"/>
        <end position="128"/>
    </location>
</feature>
<feature type="compositionally biased region" description="Low complexity" evidence="3">
    <location>
        <begin position="95"/>
        <end position="115"/>
    </location>
</feature>
<keyword evidence="4" id="KW-0812">Transmembrane</keyword>
<dbReference type="InterPro" id="IPR051407">
    <property type="entry name" value="Bact_OM_lipoprot/Surf_antigen"/>
</dbReference>
<evidence type="ECO:0000256" key="2">
    <source>
        <dbReference type="ARBA" id="ARBA00023136"/>
    </source>
</evidence>
<comment type="subcellular location">
    <subcellularLocation>
        <location evidence="1">Membrane</location>
    </subcellularLocation>
</comment>
<dbReference type="Pfam" id="PF05433">
    <property type="entry name" value="Rick_17kDa_Anti"/>
    <property type="match status" value="1"/>
</dbReference>
<evidence type="ECO:0000313" key="7">
    <source>
        <dbReference type="Proteomes" id="UP000194432"/>
    </source>
</evidence>
<dbReference type="RefSeq" id="WP_094097015.1">
    <property type="nucleotide sequence ID" value="NZ_CP021361.1"/>
</dbReference>
<evidence type="ECO:0000313" key="6">
    <source>
        <dbReference type="EMBL" id="ART50489.1"/>
    </source>
</evidence>
<sequence>MQTNPSAAPSAPIAATAVGVPLKWLWAAIAALGLCVLALGATLVAQQRPGAVAEREALASPAPRTPESEIIDEKRPVALNQRAQAAPEYGANPLPAAAPVQRAAARASPQAPQPARYDEAPRRQDARREMARAPVCAVCGRIESVQAVQHAAPATGVGAVAGGVLGAVVGNQVGKGSGRTAATVLGAVGGGYVGHTVEQRTRTQTVYEVRVRMDDGSVRRFTRAQPVPEGAPVRVEGKGFQLV</sequence>
<evidence type="ECO:0000259" key="5">
    <source>
        <dbReference type="Pfam" id="PF05433"/>
    </source>
</evidence>